<sequence>MSMVPALRNMRIVAIPLTRPRVQPPVGAQLNRLTYYQFQISAKRKQKLQSPAENGSGADGNNGKEKKGWLPEEGVANWVMNKASETWAGFGKAEGGWKLKTFQLGEKMVDRLEFEELALKSVDPSMGPSITQLKRSPVLDEKKPTIIPLVFPPSHLSPSTALSELRAYTDHRIPRHQRGFFFWMVVAPFTAPFMLIPIIPNLPFFFCVWRSWSHYRAYKSSKYLHSLLEHNLIVPEASEELDQVYKTHEISSPSPGDNTSSTTGGPSATSDTAPQHTLLLNRDAVPAILSVLSFKPDSTAAADLYRAMEQARVRVSSGRAQL</sequence>
<proteinExistence type="predicted"/>
<keyword evidence="2" id="KW-1133">Transmembrane helix</keyword>
<feature type="region of interest" description="Disordered" evidence="1">
    <location>
        <begin position="248"/>
        <end position="273"/>
    </location>
</feature>
<feature type="region of interest" description="Disordered" evidence="1">
    <location>
        <begin position="46"/>
        <end position="70"/>
    </location>
</feature>
<keyword evidence="2" id="KW-0472">Membrane</keyword>
<dbReference type="EMBL" id="NHYD01003444">
    <property type="protein sequence ID" value="PPQ77064.1"/>
    <property type="molecule type" value="Genomic_DNA"/>
</dbReference>
<organism evidence="3 4">
    <name type="scientific">Psilocybe cyanescens</name>
    <dbReference type="NCBI Taxonomy" id="93625"/>
    <lineage>
        <taxon>Eukaryota</taxon>
        <taxon>Fungi</taxon>
        <taxon>Dikarya</taxon>
        <taxon>Basidiomycota</taxon>
        <taxon>Agaricomycotina</taxon>
        <taxon>Agaricomycetes</taxon>
        <taxon>Agaricomycetidae</taxon>
        <taxon>Agaricales</taxon>
        <taxon>Agaricineae</taxon>
        <taxon>Strophariaceae</taxon>
        <taxon>Psilocybe</taxon>
    </lineage>
</organism>
<dbReference type="Proteomes" id="UP000283269">
    <property type="component" value="Unassembled WGS sequence"/>
</dbReference>
<dbReference type="AlphaFoldDB" id="A0A409WEX0"/>
<dbReference type="GO" id="GO:0005743">
    <property type="term" value="C:mitochondrial inner membrane"/>
    <property type="evidence" value="ECO:0007669"/>
    <property type="project" value="TreeGrafter"/>
</dbReference>
<dbReference type="STRING" id="93625.A0A409WEX0"/>
<comment type="caution">
    <text evidence="3">The sequence shown here is derived from an EMBL/GenBank/DDBJ whole genome shotgun (WGS) entry which is preliminary data.</text>
</comment>
<dbReference type="GO" id="GO:0006813">
    <property type="term" value="P:potassium ion transport"/>
    <property type="evidence" value="ECO:0007669"/>
    <property type="project" value="TreeGrafter"/>
</dbReference>
<evidence type="ECO:0008006" key="5">
    <source>
        <dbReference type="Google" id="ProtNLM"/>
    </source>
</evidence>
<feature type="compositionally biased region" description="Low complexity" evidence="1">
    <location>
        <begin position="259"/>
        <end position="273"/>
    </location>
</feature>
<feature type="transmembrane region" description="Helical" evidence="2">
    <location>
        <begin position="180"/>
        <end position="199"/>
    </location>
</feature>
<dbReference type="OrthoDB" id="5562676at2759"/>
<accession>A0A409WEX0</accession>
<dbReference type="FunCoup" id="A0A409WEX0">
    <property type="interactions" value="16"/>
</dbReference>
<dbReference type="GO" id="GO:1902600">
    <property type="term" value="P:proton transmembrane transport"/>
    <property type="evidence" value="ECO:0007669"/>
    <property type="project" value="TreeGrafter"/>
</dbReference>
<evidence type="ECO:0000256" key="2">
    <source>
        <dbReference type="SAM" id="Phobius"/>
    </source>
</evidence>
<dbReference type="Pfam" id="PF10173">
    <property type="entry name" value="Mit_KHE1"/>
    <property type="match status" value="1"/>
</dbReference>
<evidence type="ECO:0000313" key="4">
    <source>
        <dbReference type="Proteomes" id="UP000283269"/>
    </source>
</evidence>
<dbReference type="PANTHER" id="PTHR28062:SF1">
    <property type="entry name" value="TRANSMEMBRANE PROTEIN"/>
    <property type="match status" value="1"/>
</dbReference>
<dbReference type="InParanoid" id="A0A409WEX0"/>
<evidence type="ECO:0000256" key="1">
    <source>
        <dbReference type="SAM" id="MobiDB-lite"/>
    </source>
</evidence>
<keyword evidence="4" id="KW-1185">Reference proteome</keyword>
<gene>
    <name evidence="3" type="ORF">CVT25_014877</name>
</gene>
<evidence type="ECO:0000313" key="3">
    <source>
        <dbReference type="EMBL" id="PPQ77064.1"/>
    </source>
</evidence>
<name>A0A409WEX0_PSICY</name>
<dbReference type="InterPro" id="IPR018786">
    <property type="entry name" value="Mit_KHE1"/>
</dbReference>
<dbReference type="PANTHER" id="PTHR28062">
    <property type="entry name" value="K+-H+ EXCHANGE-LIKE PROTEIN"/>
    <property type="match status" value="1"/>
</dbReference>
<protein>
    <recommendedName>
        <fullName evidence="5">Mitochondrial K+-H+ exchange-related-domain-containing protein</fullName>
    </recommendedName>
</protein>
<keyword evidence="2" id="KW-0812">Transmembrane</keyword>
<reference evidence="3 4" key="1">
    <citation type="journal article" date="2018" name="Evol. Lett.">
        <title>Horizontal gene cluster transfer increased hallucinogenic mushroom diversity.</title>
        <authorList>
            <person name="Reynolds H.T."/>
            <person name="Vijayakumar V."/>
            <person name="Gluck-Thaler E."/>
            <person name="Korotkin H.B."/>
            <person name="Matheny P.B."/>
            <person name="Slot J.C."/>
        </authorList>
    </citation>
    <scope>NUCLEOTIDE SEQUENCE [LARGE SCALE GENOMIC DNA]</scope>
    <source>
        <strain evidence="3 4">2631</strain>
    </source>
</reference>